<keyword evidence="3" id="KW-1185">Reference proteome</keyword>
<dbReference type="EMBL" id="BAAAHK010000017">
    <property type="protein sequence ID" value="GAA0954426.1"/>
    <property type="molecule type" value="Genomic_DNA"/>
</dbReference>
<organism evidence="2 3">
    <name type="scientific">Kribbella koreensis</name>
    <dbReference type="NCBI Taxonomy" id="57909"/>
    <lineage>
        <taxon>Bacteria</taxon>
        <taxon>Bacillati</taxon>
        <taxon>Actinomycetota</taxon>
        <taxon>Actinomycetes</taxon>
        <taxon>Propionibacteriales</taxon>
        <taxon>Kribbellaceae</taxon>
        <taxon>Kribbella</taxon>
    </lineage>
</organism>
<dbReference type="Pfam" id="PF13676">
    <property type="entry name" value="TIR_2"/>
    <property type="match status" value="1"/>
</dbReference>
<accession>A0ABN1RBG9</accession>
<feature type="domain" description="TIR" evidence="1">
    <location>
        <begin position="128"/>
        <end position="257"/>
    </location>
</feature>
<reference evidence="2 3" key="1">
    <citation type="journal article" date="2019" name="Int. J. Syst. Evol. Microbiol.">
        <title>The Global Catalogue of Microorganisms (GCM) 10K type strain sequencing project: providing services to taxonomists for standard genome sequencing and annotation.</title>
        <authorList>
            <consortium name="The Broad Institute Genomics Platform"/>
            <consortium name="The Broad Institute Genome Sequencing Center for Infectious Disease"/>
            <person name="Wu L."/>
            <person name="Ma J."/>
        </authorList>
    </citation>
    <scope>NUCLEOTIDE SEQUENCE [LARGE SCALE GENOMIC DNA]</scope>
    <source>
        <strain evidence="2 3">JCM 10977</strain>
    </source>
</reference>
<dbReference type="SUPFAM" id="SSF52200">
    <property type="entry name" value="Toll/Interleukin receptor TIR domain"/>
    <property type="match status" value="1"/>
</dbReference>
<gene>
    <name evidence="2" type="ORF">GCM10009554_60150</name>
</gene>
<sequence>MTEQLGWGPVVVEFPDQSARIGYYDDDDVDDDGNPIAIVHFSPPPFLFTNRYYLIPPSFLAPLNTDILWTRRQQLQNQLASGHLPSKKGKQKPVKFKKLYALSLELSFIDSLLSDRMLSARKNEGRVGGQRVFISHSSLDMEQATWLSVDLASEGHAPWLDEWQIKVGESIPSKIAHGIDDCDYLLVLLSPNSVESGWVEREWSAKYWSEVEQGQVSVIPVLIDDCKIPTLLRTKKYADIRNDYRTGLEQILEALAS</sequence>
<name>A0ABN1RBG9_9ACTN</name>
<dbReference type="Proteomes" id="UP001500542">
    <property type="component" value="Unassembled WGS sequence"/>
</dbReference>
<dbReference type="Gene3D" id="3.40.50.10140">
    <property type="entry name" value="Toll/interleukin-1 receptor homology (TIR) domain"/>
    <property type="match status" value="1"/>
</dbReference>
<comment type="caution">
    <text evidence="2">The sequence shown here is derived from an EMBL/GenBank/DDBJ whole genome shotgun (WGS) entry which is preliminary data.</text>
</comment>
<protein>
    <recommendedName>
        <fullName evidence="1">TIR domain-containing protein</fullName>
    </recommendedName>
</protein>
<evidence type="ECO:0000313" key="3">
    <source>
        <dbReference type="Proteomes" id="UP001500542"/>
    </source>
</evidence>
<dbReference type="RefSeq" id="WP_343977659.1">
    <property type="nucleotide sequence ID" value="NZ_BAAAHK010000017.1"/>
</dbReference>
<evidence type="ECO:0000313" key="2">
    <source>
        <dbReference type="EMBL" id="GAA0954426.1"/>
    </source>
</evidence>
<proteinExistence type="predicted"/>
<dbReference type="PROSITE" id="PS50104">
    <property type="entry name" value="TIR"/>
    <property type="match status" value="1"/>
</dbReference>
<dbReference type="InterPro" id="IPR000157">
    <property type="entry name" value="TIR_dom"/>
</dbReference>
<dbReference type="InterPro" id="IPR035897">
    <property type="entry name" value="Toll_tir_struct_dom_sf"/>
</dbReference>
<evidence type="ECO:0000259" key="1">
    <source>
        <dbReference type="PROSITE" id="PS50104"/>
    </source>
</evidence>